<keyword evidence="2 3" id="KW-0040">ANK repeat</keyword>
<evidence type="ECO:0000256" key="3">
    <source>
        <dbReference type="PROSITE-ProRule" id="PRU00023"/>
    </source>
</evidence>
<dbReference type="Proteomes" id="UP000622797">
    <property type="component" value="Unassembled WGS sequence"/>
</dbReference>
<dbReference type="OrthoDB" id="426293at2759"/>
<evidence type="ECO:0000256" key="2">
    <source>
        <dbReference type="ARBA" id="ARBA00023043"/>
    </source>
</evidence>
<dbReference type="PANTHER" id="PTHR24198">
    <property type="entry name" value="ANKYRIN REPEAT AND PROTEIN KINASE DOMAIN-CONTAINING PROTEIN"/>
    <property type="match status" value="1"/>
</dbReference>
<keyword evidence="5" id="KW-1185">Reference proteome</keyword>
<dbReference type="EMBL" id="JABEXW010000518">
    <property type="protein sequence ID" value="KAF4962825.1"/>
    <property type="molecule type" value="Genomic_DNA"/>
</dbReference>
<keyword evidence="1" id="KW-0677">Repeat</keyword>
<evidence type="ECO:0000256" key="1">
    <source>
        <dbReference type="ARBA" id="ARBA00022737"/>
    </source>
</evidence>
<evidence type="ECO:0000313" key="5">
    <source>
        <dbReference type="Proteomes" id="UP000622797"/>
    </source>
</evidence>
<dbReference type="AlphaFoldDB" id="A0A8H4X685"/>
<dbReference type="InterPro" id="IPR036770">
    <property type="entry name" value="Ankyrin_rpt-contain_sf"/>
</dbReference>
<feature type="repeat" description="ANK" evidence="3">
    <location>
        <begin position="161"/>
        <end position="193"/>
    </location>
</feature>
<comment type="caution">
    <text evidence="4">The sequence shown here is derived from an EMBL/GenBank/DDBJ whole genome shotgun (WGS) entry which is preliminary data.</text>
</comment>
<name>A0A8H4X685_9HYPO</name>
<dbReference type="PROSITE" id="PS50297">
    <property type="entry name" value="ANK_REP_REGION"/>
    <property type="match status" value="1"/>
</dbReference>
<protein>
    <recommendedName>
        <fullName evidence="6">Ankyrin repeat protein</fullName>
    </recommendedName>
</protein>
<dbReference type="SMART" id="SM00248">
    <property type="entry name" value="ANK"/>
    <property type="match status" value="5"/>
</dbReference>
<dbReference type="Pfam" id="PF12796">
    <property type="entry name" value="Ank_2"/>
    <property type="match status" value="1"/>
</dbReference>
<gene>
    <name evidence="4" type="ORF">FSARC_9108</name>
</gene>
<evidence type="ECO:0000313" key="4">
    <source>
        <dbReference type="EMBL" id="KAF4962825.1"/>
    </source>
</evidence>
<dbReference type="InterPro" id="IPR002110">
    <property type="entry name" value="Ankyrin_rpt"/>
</dbReference>
<dbReference type="Pfam" id="PF00023">
    <property type="entry name" value="Ank"/>
    <property type="match status" value="1"/>
</dbReference>
<reference evidence="4" key="2">
    <citation type="submission" date="2020-05" db="EMBL/GenBank/DDBJ databases">
        <authorList>
            <person name="Kim H.-S."/>
            <person name="Proctor R.H."/>
            <person name="Brown D.W."/>
        </authorList>
    </citation>
    <scope>NUCLEOTIDE SEQUENCE</scope>
    <source>
        <strain evidence="4">NRRL 20472</strain>
    </source>
</reference>
<dbReference type="SUPFAM" id="SSF48403">
    <property type="entry name" value="Ankyrin repeat"/>
    <property type="match status" value="1"/>
</dbReference>
<dbReference type="PROSITE" id="PS50088">
    <property type="entry name" value="ANK_REPEAT"/>
    <property type="match status" value="3"/>
</dbReference>
<dbReference type="PANTHER" id="PTHR24198:SF165">
    <property type="entry name" value="ANKYRIN REPEAT-CONTAINING PROTEIN-RELATED"/>
    <property type="match status" value="1"/>
</dbReference>
<feature type="repeat" description="ANK" evidence="3">
    <location>
        <begin position="205"/>
        <end position="237"/>
    </location>
</feature>
<accession>A0A8H4X685</accession>
<reference evidence="4" key="1">
    <citation type="journal article" date="2020" name="BMC Genomics">
        <title>Correction to: Identification and distribution of gene clusters required for synthesis of sphingolipid metabolism inhibitors in diverse species of the filamentous fungus Fusarium.</title>
        <authorList>
            <person name="Kim H.S."/>
            <person name="Lohmar J.M."/>
            <person name="Busman M."/>
            <person name="Brown D.W."/>
            <person name="Naumann T.A."/>
            <person name="Divon H.H."/>
            <person name="Lysoe E."/>
            <person name="Uhlig S."/>
            <person name="Proctor R.H."/>
        </authorList>
    </citation>
    <scope>NUCLEOTIDE SEQUENCE</scope>
    <source>
        <strain evidence="4">NRRL 20472</strain>
    </source>
</reference>
<evidence type="ECO:0008006" key="6">
    <source>
        <dbReference type="Google" id="ProtNLM"/>
    </source>
</evidence>
<proteinExistence type="predicted"/>
<sequence>MGPTGSANPNTLGNLRLKLIHHISRYLNEFDVYRLARVNRYVYGYLEGEWFYDHVGPNAASPALLAAAEHGHLATVKRALEGGADINYQDSLTGETALVAACDDGNEAVVQYLLQQSGIEVNASEGHGWTGLHLAALLGFESIVSQLLTMPNLEVNLTDVWKATPLALAAHKGHLTVVTLLLDFAADVDVPCDNQGDDRSSAELSGHPALFWATISGHVETVSLLQTHGAALSARSSNILQREMDVRRLE</sequence>
<organism evidence="4 5">
    <name type="scientific">Fusarium sarcochroum</name>
    <dbReference type="NCBI Taxonomy" id="1208366"/>
    <lineage>
        <taxon>Eukaryota</taxon>
        <taxon>Fungi</taxon>
        <taxon>Dikarya</taxon>
        <taxon>Ascomycota</taxon>
        <taxon>Pezizomycotina</taxon>
        <taxon>Sordariomycetes</taxon>
        <taxon>Hypocreomycetidae</taxon>
        <taxon>Hypocreales</taxon>
        <taxon>Nectriaceae</taxon>
        <taxon>Fusarium</taxon>
        <taxon>Fusarium lateritium species complex</taxon>
    </lineage>
</organism>
<dbReference type="Gene3D" id="1.25.40.20">
    <property type="entry name" value="Ankyrin repeat-containing domain"/>
    <property type="match status" value="2"/>
</dbReference>
<feature type="repeat" description="ANK" evidence="3">
    <location>
        <begin position="59"/>
        <end position="91"/>
    </location>
</feature>